<evidence type="ECO:0000259" key="2">
    <source>
        <dbReference type="Pfam" id="PF21320"/>
    </source>
</evidence>
<organism evidence="3 4">
    <name type="scientific">Mesorhizobium plurifarium</name>
    <dbReference type="NCBI Taxonomy" id="69974"/>
    <lineage>
        <taxon>Bacteria</taxon>
        <taxon>Pseudomonadati</taxon>
        <taxon>Pseudomonadota</taxon>
        <taxon>Alphaproteobacteria</taxon>
        <taxon>Hyphomicrobiales</taxon>
        <taxon>Phyllobacteriaceae</taxon>
        <taxon>Mesorhizobium</taxon>
    </lineage>
</organism>
<gene>
    <name evidence="3" type="ORF">MPL1032_130321</name>
</gene>
<name>A0A0K2VQX6_MESPL</name>
<sequence>MTKFTPPPAPSEVEAFVGQVVTDLSAAFSGVLVNVGRKLGLYQAMVDLGTCTSNSLSEATGIRERYVREWLANQAAGGYVAYDANKQTYALPPAQAMVLALEHSPIFMAPAFEVAASFWLDEDRIVETFRSGEGLGWHAHNHRLFCGTESFFRTGYRTHLVADWLPALDGVVERLKRGARVADIGCGHGASTILMAQAFPKSSFVGLDYHHGSITTARTRAVEQGVTGNTAFKVKSATEFDERDFDLICFMDCLHDLGDPVGALTRCRGALKPDGKVLLVEPYAGDRLEENLNPIGRMYYAASAMACTPNSLSQEVGLGLGAQAGEERLRKIAREAGFSNLRRAAQTPVNLILELTP</sequence>
<evidence type="ECO:0000313" key="3">
    <source>
        <dbReference type="EMBL" id="CDX51474.1"/>
    </source>
</evidence>
<feature type="domain" description="S-adenosylmethionine-dependent methyltransferase Rv2258c-like winged HTH" evidence="2">
    <location>
        <begin position="29"/>
        <end position="99"/>
    </location>
</feature>
<dbReference type="PANTHER" id="PTHR45128:SF2">
    <property type="entry name" value="METHYLTRANSFERASE DOMAIN-CONTAINING PROTEIN"/>
    <property type="match status" value="1"/>
</dbReference>
<evidence type="ECO:0000259" key="1">
    <source>
        <dbReference type="Pfam" id="PF13847"/>
    </source>
</evidence>
<dbReference type="Proteomes" id="UP000182888">
    <property type="component" value="Unassembled WGS sequence"/>
</dbReference>
<dbReference type="EMBL" id="CCND01000005">
    <property type="protein sequence ID" value="CDX51474.1"/>
    <property type="molecule type" value="Genomic_DNA"/>
</dbReference>
<proteinExistence type="predicted"/>
<dbReference type="InterPro" id="IPR029063">
    <property type="entry name" value="SAM-dependent_MTases_sf"/>
</dbReference>
<dbReference type="AlphaFoldDB" id="A0A0K2VQX6"/>
<dbReference type="Gene3D" id="3.40.50.150">
    <property type="entry name" value="Vaccinia Virus protein VP39"/>
    <property type="match status" value="1"/>
</dbReference>
<dbReference type="CDD" id="cd02440">
    <property type="entry name" value="AdoMet_MTases"/>
    <property type="match status" value="1"/>
</dbReference>
<dbReference type="Pfam" id="PF21320">
    <property type="entry name" value="WHD_Rv2258c"/>
    <property type="match status" value="1"/>
</dbReference>
<dbReference type="Pfam" id="PF13847">
    <property type="entry name" value="Methyltransf_31"/>
    <property type="match status" value="1"/>
</dbReference>
<accession>A0A0K2VQX6</accession>
<reference evidence="4" key="1">
    <citation type="submission" date="2014-08" db="EMBL/GenBank/DDBJ databases">
        <authorList>
            <person name="Edwards T."/>
        </authorList>
    </citation>
    <scope>NUCLEOTIDE SEQUENCE [LARGE SCALE GENOMIC DNA]</scope>
</reference>
<dbReference type="InterPro" id="IPR025714">
    <property type="entry name" value="Methyltranfer_dom"/>
</dbReference>
<evidence type="ECO:0000313" key="4">
    <source>
        <dbReference type="Proteomes" id="UP000182888"/>
    </source>
</evidence>
<dbReference type="GO" id="GO:0008168">
    <property type="term" value="F:methyltransferase activity"/>
    <property type="evidence" value="ECO:0007669"/>
    <property type="project" value="UniProtKB-KW"/>
</dbReference>
<dbReference type="PANTHER" id="PTHR45128">
    <property type="entry name" value="METHYLTRANSFERASE TYPE 11"/>
    <property type="match status" value="1"/>
</dbReference>
<keyword evidence="3" id="KW-0489">Methyltransferase</keyword>
<keyword evidence="3" id="KW-0808">Transferase</keyword>
<dbReference type="GO" id="GO:0032259">
    <property type="term" value="P:methylation"/>
    <property type="evidence" value="ECO:0007669"/>
    <property type="project" value="UniProtKB-KW"/>
</dbReference>
<dbReference type="InterPro" id="IPR048711">
    <property type="entry name" value="WHD_Rv2258c"/>
</dbReference>
<dbReference type="SUPFAM" id="SSF53335">
    <property type="entry name" value="S-adenosyl-L-methionine-dependent methyltransferases"/>
    <property type="match status" value="1"/>
</dbReference>
<protein>
    <submittedName>
        <fullName evidence="3">Methyltransferase family protein</fullName>
    </submittedName>
</protein>
<dbReference type="InterPro" id="IPR053173">
    <property type="entry name" value="SAM-binding_MTase"/>
</dbReference>
<feature type="domain" description="Methyltransferase" evidence="1">
    <location>
        <begin position="176"/>
        <end position="335"/>
    </location>
</feature>